<dbReference type="Pfam" id="PF02684">
    <property type="entry name" value="LpxB"/>
    <property type="match status" value="1"/>
</dbReference>
<evidence type="ECO:0000256" key="10">
    <source>
        <dbReference type="ARBA" id="ARBA00048975"/>
    </source>
</evidence>
<sequence length="388" mass="42545">MTQHVVICAGESSGDALGAGLVHELSGLEPGLRYTGMGGTQMRAAGVDTLIDVSELAVVGLVDVLVNYPRLRRLFRRMCQHLETQRPDLLVLVDYVEFNLRLAAHARRLGIRVLFYVSPQLWAWRSGRIKRIQRSVDAMAVLFPFETDVYEKAGVPVRYVGNPLVDRVQPPQQPIREQLGLAANTRLVGLLPGSRNGELKRHWPMLVDTARRLHGSHPDIQFVASMAPGVTTEHLGALATCDDLPVHFVGGDTATHSLMAGADLLLIASGTATLEAGLLQAPMLVFYRMGTLSHAVFSRLVRVENIALVNIVGGERLVPEYLQQQATAERLASDAADLLDRPAALEAMRDRLAQVRDRLGNGGADRRVAEMAQELLHHGQLRDSEKPI</sequence>
<dbReference type="KEGG" id="tvr:TVD_07220"/>
<comment type="similarity">
    <text evidence="2 11">Belongs to the LpxB family.</text>
</comment>
<dbReference type="GO" id="GO:0005543">
    <property type="term" value="F:phospholipid binding"/>
    <property type="evidence" value="ECO:0007669"/>
    <property type="project" value="TreeGrafter"/>
</dbReference>
<protein>
    <recommendedName>
        <fullName evidence="4 11">Lipid-A-disaccharide synthase</fullName>
        <ecNumber evidence="3 11">2.4.1.182</ecNumber>
    </recommendedName>
</protein>
<name>A0A0G3G8P6_9GAMM</name>
<comment type="pathway">
    <text evidence="11">Bacterial outer membrane biogenesis; LPS lipid A biosynthesis.</text>
</comment>
<evidence type="ECO:0000256" key="5">
    <source>
        <dbReference type="ARBA" id="ARBA00022516"/>
    </source>
</evidence>
<organism evidence="12 13">
    <name type="scientific">Thioalkalivibrio versutus</name>
    <dbReference type="NCBI Taxonomy" id="106634"/>
    <lineage>
        <taxon>Bacteria</taxon>
        <taxon>Pseudomonadati</taxon>
        <taxon>Pseudomonadota</taxon>
        <taxon>Gammaproteobacteria</taxon>
        <taxon>Chromatiales</taxon>
        <taxon>Ectothiorhodospiraceae</taxon>
        <taxon>Thioalkalivibrio</taxon>
    </lineage>
</organism>
<dbReference type="OrthoDB" id="9801642at2"/>
<evidence type="ECO:0000256" key="4">
    <source>
        <dbReference type="ARBA" id="ARBA00020902"/>
    </source>
</evidence>
<dbReference type="EMBL" id="CP011367">
    <property type="protein sequence ID" value="AKJ95166.1"/>
    <property type="molecule type" value="Genomic_DNA"/>
</dbReference>
<dbReference type="UniPathway" id="UPA00973"/>
<keyword evidence="13" id="KW-1185">Reference proteome</keyword>
<keyword evidence="8 11" id="KW-0808">Transferase</keyword>
<keyword evidence="7 11" id="KW-0328">Glycosyltransferase</keyword>
<evidence type="ECO:0000256" key="3">
    <source>
        <dbReference type="ARBA" id="ARBA00012687"/>
    </source>
</evidence>
<proteinExistence type="inferred from homology"/>
<gene>
    <name evidence="11" type="primary">lpxB</name>
    <name evidence="12" type="ORF">TVD_07220</name>
</gene>
<keyword evidence="6 11" id="KW-0441">Lipid A biosynthesis</keyword>
<reference evidence="12 13" key="1">
    <citation type="submission" date="2015-04" db="EMBL/GenBank/DDBJ databases">
        <title>Complete Sequence for the Genome of the Thioalkalivibrio versutus D301.</title>
        <authorList>
            <person name="Mu T."/>
            <person name="Zhou J."/>
            <person name="Xu X."/>
        </authorList>
    </citation>
    <scope>NUCLEOTIDE SEQUENCE [LARGE SCALE GENOMIC DNA]</scope>
    <source>
        <strain evidence="12 13">D301</strain>
    </source>
</reference>
<dbReference type="InterPro" id="IPR003835">
    <property type="entry name" value="Glyco_trans_19"/>
</dbReference>
<dbReference type="GO" id="GO:0008915">
    <property type="term" value="F:lipid-A-disaccharide synthase activity"/>
    <property type="evidence" value="ECO:0007669"/>
    <property type="project" value="UniProtKB-UniRule"/>
</dbReference>
<dbReference type="PANTHER" id="PTHR30372">
    <property type="entry name" value="LIPID-A-DISACCHARIDE SYNTHASE"/>
    <property type="match status" value="1"/>
</dbReference>
<evidence type="ECO:0000256" key="2">
    <source>
        <dbReference type="ARBA" id="ARBA00007868"/>
    </source>
</evidence>
<keyword evidence="9 11" id="KW-0443">Lipid metabolism</keyword>
<evidence type="ECO:0000313" key="12">
    <source>
        <dbReference type="EMBL" id="AKJ95166.1"/>
    </source>
</evidence>
<evidence type="ECO:0000256" key="7">
    <source>
        <dbReference type="ARBA" id="ARBA00022676"/>
    </source>
</evidence>
<dbReference type="SUPFAM" id="SSF53756">
    <property type="entry name" value="UDP-Glycosyltransferase/glycogen phosphorylase"/>
    <property type="match status" value="1"/>
</dbReference>
<evidence type="ECO:0000313" key="13">
    <source>
        <dbReference type="Proteomes" id="UP000064201"/>
    </source>
</evidence>
<dbReference type="Gene3D" id="3.40.50.2000">
    <property type="entry name" value="Glycogen Phosphorylase B"/>
    <property type="match status" value="1"/>
</dbReference>
<evidence type="ECO:0000256" key="1">
    <source>
        <dbReference type="ARBA" id="ARBA00002056"/>
    </source>
</evidence>
<evidence type="ECO:0000256" key="11">
    <source>
        <dbReference type="HAMAP-Rule" id="MF_00392"/>
    </source>
</evidence>
<keyword evidence="5 11" id="KW-0444">Lipid biosynthesis</keyword>
<comment type="catalytic activity">
    <reaction evidence="10 11">
        <text>a lipid X + a UDP-2-N,3-O-bis[(3R)-3-hydroxyacyl]-alpha-D-glucosamine = a lipid A disaccharide + UDP + H(+)</text>
        <dbReference type="Rhea" id="RHEA:67828"/>
        <dbReference type="ChEBI" id="CHEBI:15378"/>
        <dbReference type="ChEBI" id="CHEBI:58223"/>
        <dbReference type="ChEBI" id="CHEBI:137748"/>
        <dbReference type="ChEBI" id="CHEBI:176338"/>
        <dbReference type="ChEBI" id="CHEBI:176343"/>
        <dbReference type="EC" id="2.4.1.182"/>
    </reaction>
</comment>
<evidence type="ECO:0000256" key="9">
    <source>
        <dbReference type="ARBA" id="ARBA00023098"/>
    </source>
</evidence>
<dbReference type="GO" id="GO:0009245">
    <property type="term" value="P:lipid A biosynthetic process"/>
    <property type="evidence" value="ECO:0007669"/>
    <property type="project" value="UniProtKB-UniRule"/>
</dbReference>
<dbReference type="HAMAP" id="MF_00392">
    <property type="entry name" value="LpxB"/>
    <property type="match status" value="1"/>
</dbReference>
<dbReference type="PANTHER" id="PTHR30372:SF4">
    <property type="entry name" value="LIPID-A-DISACCHARIDE SYNTHASE, MITOCHONDRIAL-RELATED"/>
    <property type="match status" value="1"/>
</dbReference>
<dbReference type="RefSeq" id="WP_047251215.1">
    <property type="nucleotide sequence ID" value="NZ_CP011367.1"/>
</dbReference>
<dbReference type="NCBIfam" id="TIGR00215">
    <property type="entry name" value="lpxB"/>
    <property type="match status" value="1"/>
</dbReference>
<dbReference type="AlphaFoldDB" id="A0A0G3G8P6"/>
<evidence type="ECO:0000256" key="8">
    <source>
        <dbReference type="ARBA" id="ARBA00022679"/>
    </source>
</evidence>
<dbReference type="EC" id="2.4.1.182" evidence="3 11"/>
<dbReference type="Proteomes" id="UP000064201">
    <property type="component" value="Chromosome"/>
</dbReference>
<dbReference type="GO" id="GO:0016020">
    <property type="term" value="C:membrane"/>
    <property type="evidence" value="ECO:0007669"/>
    <property type="project" value="GOC"/>
</dbReference>
<evidence type="ECO:0000256" key="6">
    <source>
        <dbReference type="ARBA" id="ARBA00022556"/>
    </source>
</evidence>
<comment type="function">
    <text evidence="1 11">Condensation of UDP-2,3-diacylglucosamine and 2,3-diacylglucosamine-1-phosphate to form lipid A disaccharide, a precursor of lipid A, a phosphorylated glycolipid that anchors the lipopolysaccharide to the outer membrane of the cell.</text>
</comment>
<dbReference type="STRING" id="106634.TVD_07220"/>
<dbReference type="PATRIC" id="fig|106634.4.peg.1475"/>
<accession>A0A0G3G8P6</accession>